<protein>
    <recommendedName>
        <fullName evidence="6">RNA polymerase sigma factor</fullName>
    </recommendedName>
</protein>
<dbReference type="InterPro" id="IPR014284">
    <property type="entry name" value="RNA_pol_sigma-70_dom"/>
</dbReference>
<dbReference type="EMBL" id="CP033915">
    <property type="protein sequence ID" value="AZA88601.1"/>
    <property type="molecule type" value="Genomic_DNA"/>
</dbReference>
<organism evidence="8 9">
    <name type="scientific">Chryseobacterium shandongense</name>
    <dbReference type="NCBI Taxonomy" id="1493872"/>
    <lineage>
        <taxon>Bacteria</taxon>
        <taxon>Pseudomonadati</taxon>
        <taxon>Bacteroidota</taxon>
        <taxon>Flavobacteriia</taxon>
        <taxon>Flavobacteriales</taxon>
        <taxon>Weeksellaceae</taxon>
        <taxon>Chryseobacterium group</taxon>
        <taxon>Chryseobacterium</taxon>
    </lineage>
</organism>
<dbReference type="InterPro" id="IPR013325">
    <property type="entry name" value="RNA_pol_sigma_r2"/>
</dbReference>
<evidence type="ECO:0000256" key="4">
    <source>
        <dbReference type="ARBA" id="ARBA00023125"/>
    </source>
</evidence>
<sequence length="214" mass="25139">MVKEISFSVIFAASNRSMMRNTDSGLAPEQWVDAFADFLYSFAITRVNSREDAEDIVQDTFLAAFKNADKFEERASVKTWLTSILKNKIVDYYRKKSHSSQSYEDYLDETEASFENAFFNHDNYGRWKNDIHKNYLSESTDDYILSKEFYKILEFCLQKLPSKLKPVFVAKYMLDEDAEKICKDFSITPSNYWVLLFRAKTLLRSCLEKNEITL</sequence>
<dbReference type="NCBIfam" id="TIGR02937">
    <property type="entry name" value="sigma70-ECF"/>
    <property type="match status" value="1"/>
</dbReference>
<keyword evidence="5 6" id="KW-0804">Transcription</keyword>
<dbReference type="InterPro" id="IPR013324">
    <property type="entry name" value="RNA_pol_sigma_r3/r4-like"/>
</dbReference>
<name>A0AAD0YC77_9FLAO</name>
<evidence type="ECO:0000256" key="1">
    <source>
        <dbReference type="ARBA" id="ARBA00010641"/>
    </source>
</evidence>
<evidence type="ECO:0000256" key="2">
    <source>
        <dbReference type="ARBA" id="ARBA00023015"/>
    </source>
</evidence>
<evidence type="ECO:0000256" key="3">
    <source>
        <dbReference type="ARBA" id="ARBA00023082"/>
    </source>
</evidence>
<dbReference type="GO" id="GO:0016987">
    <property type="term" value="F:sigma factor activity"/>
    <property type="evidence" value="ECO:0007669"/>
    <property type="project" value="UniProtKB-KW"/>
</dbReference>
<gene>
    <name evidence="8" type="ORF">EG349_18430</name>
</gene>
<dbReference type="PANTHER" id="PTHR43133">
    <property type="entry name" value="RNA POLYMERASE ECF-TYPE SIGMA FACTO"/>
    <property type="match status" value="1"/>
</dbReference>
<keyword evidence="2 6" id="KW-0805">Transcription regulation</keyword>
<evidence type="ECO:0000256" key="5">
    <source>
        <dbReference type="ARBA" id="ARBA00023163"/>
    </source>
</evidence>
<dbReference type="Proteomes" id="UP000274073">
    <property type="component" value="Chromosome"/>
</dbReference>
<dbReference type="GO" id="GO:0003677">
    <property type="term" value="F:DNA binding"/>
    <property type="evidence" value="ECO:0007669"/>
    <property type="project" value="UniProtKB-KW"/>
</dbReference>
<dbReference type="InterPro" id="IPR000838">
    <property type="entry name" value="RNA_pol_sigma70_ECF_CS"/>
</dbReference>
<keyword evidence="4 6" id="KW-0238">DNA-binding</keyword>
<dbReference type="Pfam" id="PF04542">
    <property type="entry name" value="Sigma70_r2"/>
    <property type="match status" value="1"/>
</dbReference>
<evidence type="ECO:0000259" key="7">
    <source>
        <dbReference type="Pfam" id="PF04542"/>
    </source>
</evidence>
<evidence type="ECO:0000256" key="6">
    <source>
        <dbReference type="RuleBase" id="RU000716"/>
    </source>
</evidence>
<keyword evidence="3 6" id="KW-0731">Sigma factor</keyword>
<evidence type="ECO:0000313" key="9">
    <source>
        <dbReference type="Proteomes" id="UP000274073"/>
    </source>
</evidence>
<feature type="domain" description="RNA polymerase sigma-70 region 2" evidence="7">
    <location>
        <begin position="32"/>
        <end position="97"/>
    </location>
</feature>
<reference evidence="8 9" key="1">
    <citation type="submission" date="2018-11" db="EMBL/GenBank/DDBJ databases">
        <title>Proposal to divide the Flavobacteriaceae and reorganize its genera based on Amino Acid Identity values calculated from whole genome sequences.</title>
        <authorList>
            <person name="Nicholson A.C."/>
            <person name="Gulvik C.A."/>
            <person name="Whitney A.M."/>
            <person name="Humrighouse B.W."/>
            <person name="Bell M."/>
            <person name="Holmes B."/>
            <person name="Steigerwalt A.G."/>
            <person name="Villarma A."/>
            <person name="Sheth M."/>
            <person name="Batra D."/>
            <person name="Pryor J."/>
            <person name="Bernardet J.-F."/>
            <person name="Hugo C."/>
            <person name="Kampfer P."/>
            <person name="Newman J."/>
            <person name="McQuiston J.R."/>
        </authorList>
    </citation>
    <scope>NUCLEOTIDE SEQUENCE [LARGE SCALE GENOMIC DNA]</scope>
    <source>
        <strain evidence="8 9">G0207</strain>
    </source>
</reference>
<evidence type="ECO:0000313" key="8">
    <source>
        <dbReference type="EMBL" id="AZA88601.1"/>
    </source>
</evidence>
<dbReference type="SUPFAM" id="SSF88946">
    <property type="entry name" value="Sigma2 domain of RNA polymerase sigma factors"/>
    <property type="match status" value="1"/>
</dbReference>
<dbReference type="SUPFAM" id="SSF88659">
    <property type="entry name" value="Sigma3 and sigma4 domains of RNA polymerase sigma factors"/>
    <property type="match status" value="1"/>
</dbReference>
<dbReference type="InterPro" id="IPR039425">
    <property type="entry name" value="RNA_pol_sigma-70-like"/>
</dbReference>
<dbReference type="AlphaFoldDB" id="A0AAD0YC77"/>
<dbReference type="RefSeq" id="WP_123855301.1">
    <property type="nucleotide sequence ID" value="NZ_CP033915.1"/>
</dbReference>
<comment type="similarity">
    <text evidence="1 6">Belongs to the sigma-70 factor family. ECF subfamily.</text>
</comment>
<accession>A0AAD0YC77</accession>
<dbReference type="PROSITE" id="PS01063">
    <property type="entry name" value="SIGMA70_ECF"/>
    <property type="match status" value="1"/>
</dbReference>
<dbReference type="Gene3D" id="1.10.1740.10">
    <property type="match status" value="1"/>
</dbReference>
<dbReference type="PANTHER" id="PTHR43133:SF8">
    <property type="entry name" value="RNA POLYMERASE SIGMA FACTOR HI_1459-RELATED"/>
    <property type="match status" value="1"/>
</dbReference>
<dbReference type="InterPro" id="IPR007627">
    <property type="entry name" value="RNA_pol_sigma70_r2"/>
</dbReference>
<dbReference type="GO" id="GO:0006352">
    <property type="term" value="P:DNA-templated transcription initiation"/>
    <property type="evidence" value="ECO:0007669"/>
    <property type="project" value="InterPro"/>
</dbReference>
<proteinExistence type="inferred from homology"/>